<keyword evidence="2" id="KW-1003">Cell membrane</keyword>
<organism evidence="8 9">
    <name type="scientific">Actinoplanes auranticolor</name>
    <dbReference type="NCBI Taxonomy" id="47988"/>
    <lineage>
        <taxon>Bacteria</taxon>
        <taxon>Bacillati</taxon>
        <taxon>Actinomycetota</taxon>
        <taxon>Actinomycetes</taxon>
        <taxon>Micromonosporales</taxon>
        <taxon>Micromonosporaceae</taxon>
        <taxon>Actinoplanes</taxon>
    </lineage>
</organism>
<dbReference type="GO" id="GO:0005886">
    <property type="term" value="C:plasma membrane"/>
    <property type="evidence" value="ECO:0007669"/>
    <property type="project" value="UniProtKB-SubCell"/>
</dbReference>
<keyword evidence="5 6" id="KW-0472">Membrane</keyword>
<evidence type="ECO:0000256" key="1">
    <source>
        <dbReference type="ARBA" id="ARBA00004651"/>
    </source>
</evidence>
<feature type="domain" description="ABC3 transporter permease C-terminal" evidence="7">
    <location>
        <begin position="276"/>
        <end position="382"/>
    </location>
</feature>
<proteinExistence type="predicted"/>
<feature type="transmembrane region" description="Helical" evidence="6">
    <location>
        <begin position="431"/>
        <end position="451"/>
    </location>
</feature>
<evidence type="ECO:0000256" key="5">
    <source>
        <dbReference type="ARBA" id="ARBA00023136"/>
    </source>
</evidence>
<accession>A0A919SAU3</accession>
<dbReference type="EMBL" id="BOQL01000022">
    <property type="protein sequence ID" value="GIM67540.1"/>
    <property type="molecule type" value="Genomic_DNA"/>
</dbReference>
<feature type="transmembrane region" description="Helical" evidence="6">
    <location>
        <begin position="969"/>
        <end position="990"/>
    </location>
</feature>
<keyword evidence="3 6" id="KW-0812">Transmembrane</keyword>
<reference evidence="8" key="1">
    <citation type="submission" date="2021-03" db="EMBL/GenBank/DDBJ databases">
        <title>Whole genome shotgun sequence of Actinoplanes auranticolor NBRC 12245.</title>
        <authorList>
            <person name="Komaki H."/>
            <person name="Tamura T."/>
        </authorList>
    </citation>
    <scope>NUCLEOTIDE SEQUENCE</scope>
    <source>
        <strain evidence="8">NBRC 12245</strain>
    </source>
</reference>
<keyword evidence="4 6" id="KW-1133">Transmembrane helix</keyword>
<evidence type="ECO:0000259" key="7">
    <source>
        <dbReference type="Pfam" id="PF02687"/>
    </source>
</evidence>
<feature type="transmembrane region" description="Helical" evidence="6">
    <location>
        <begin position="317"/>
        <end position="341"/>
    </location>
</feature>
<protein>
    <recommendedName>
        <fullName evidence="7">ABC3 transporter permease C-terminal domain-containing protein</fullName>
    </recommendedName>
</protein>
<comment type="subcellular location">
    <subcellularLocation>
        <location evidence="1">Cell membrane</location>
        <topology evidence="1">Multi-pass membrane protein</topology>
    </subcellularLocation>
</comment>
<evidence type="ECO:0000313" key="9">
    <source>
        <dbReference type="Proteomes" id="UP000681340"/>
    </source>
</evidence>
<evidence type="ECO:0000313" key="8">
    <source>
        <dbReference type="EMBL" id="GIM67540.1"/>
    </source>
</evidence>
<dbReference type="Proteomes" id="UP000681340">
    <property type="component" value="Unassembled WGS sequence"/>
</dbReference>
<sequence>MLALVLGAVRARTAQVLTVGILTALIAAVAAAGPWYAIAASSRAADGDVAAAPAGQRMLSVRQTAETDGTPQPALDTFRASVDRLLPIPGLRPVLGMTVALTANRGDSSPTMSISYRDDFCAHVVLTGPCPAAAGEAAISQDTAEQLGLAPGDKLVLRASQDTAPVTLRIVARYVLTDPAGEYWSNRLFRANGGLEPAFTPVETFTIDQLADPTLTYDVGVPQELIRGDDGYDLAAAIRTAEPDFDAAGLRLVNPTAELLRTIARDRQTIREAVVVALCQVLVLGLFAIGLAGRYTGRERRGDAALLKLRGSTRGGMLWLALGQHVVPLLAGALVGAPLGFLTARLLAGPVLGSADRLQALGLSAAAVGLVVAGGLLVLFAVEAAVLRLPVGQLLSRVSAGRRDWRADVIDLVLIAVAVGAAYQVRAGRTTGGLALVAPALVALAVALLLARLFGRVADRGGSAALRAGRLRLGLVAAQTARRPGAHRVFALVAVAVAIFTGTAGSWSAGREARTQRSEVELGAPRALTVQATNRTALQHAVRAADPGGTHAMAVVINRNSLPPVVAVDSSRLAAIAAWRPEYGPLGTLGAAVRATPLPPAVMVTGNRLTLRMRNADREPVVVTAVLQHEATGVSRTVEFGPVRPGEHRVRAAVSGCTAAPGCRLVRWQLSAPSGSDGRPGLPSAGAAVTIRGLSQQGPSAEILDAAALGDPRRWRPDFTAAAVDVFANAGTLTMRSDRNESGSPPGNRVFAVDAALPLPVVMAGPQPPNWQFSDAVVYAFGGSAVRVRVAGTAPVLPVVGGAGIIVDLDTVRRISAESDVDGTYQVWLAADAPPSVLDALRAGGLTVLDDTAVAEQAARLEDQGTAVGATFAMLAAAVGLLLAAAAVAVAAAVERGPQRDQLSALRLQGLPLRAAVTIGYAGSAALMAASLLAGLLAAAVARPAVGVTVRPFTDDWTLIPPPGALSPGALAAAGLIALLTLGVTSWLAVRPLVRELHGSGR</sequence>
<evidence type="ECO:0000256" key="6">
    <source>
        <dbReference type="SAM" id="Phobius"/>
    </source>
</evidence>
<comment type="caution">
    <text evidence="8">The sequence shown here is derived from an EMBL/GenBank/DDBJ whole genome shotgun (WGS) entry which is preliminary data.</text>
</comment>
<feature type="transmembrane region" description="Helical" evidence="6">
    <location>
        <begin position="489"/>
        <end position="509"/>
    </location>
</feature>
<feature type="transmembrane region" description="Helical" evidence="6">
    <location>
        <begin position="273"/>
        <end position="296"/>
    </location>
</feature>
<feature type="transmembrane region" description="Helical" evidence="6">
    <location>
        <begin position="361"/>
        <end position="386"/>
    </location>
</feature>
<evidence type="ECO:0000256" key="3">
    <source>
        <dbReference type="ARBA" id="ARBA00022692"/>
    </source>
</evidence>
<evidence type="ECO:0000256" key="2">
    <source>
        <dbReference type="ARBA" id="ARBA00022475"/>
    </source>
</evidence>
<dbReference type="AlphaFoldDB" id="A0A919SAU3"/>
<feature type="transmembrane region" description="Helical" evidence="6">
    <location>
        <begin position="915"/>
        <end position="942"/>
    </location>
</feature>
<dbReference type="Pfam" id="PF02687">
    <property type="entry name" value="FtsX"/>
    <property type="match status" value="1"/>
</dbReference>
<evidence type="ECO:0000256" key="4">
    <source>
        <dbReference type="ARBA" id="ARBA00022989"/>
    </source>
</evidence>
<feature type="transmembrane region" description="Helical" evidence="6">
    <location>
        <begin position="872"/>
        <end position="894"/>
    </location>
</feature>
<name>A0A919SAU3_9ACTN</name>
<dbReference type="InterPro" id="IPR003838">
    <property type="entry name" value="ABC3_permease_C"/>
</dbReference>
<dbReference type="RefSeq" id="WP_212988796.1">
    <property type="nucleotide sequence ID" value="NZ_BAABEA010000005.1"/>
</dbReference>
<keyword evidence="9" id="KW-1185">Reference proteome</keyword>
<gene>
    <name evidence="8" type="ORF">Aau02nite_27720</name>
</gene>